<dbReference type="EMBL" id="AVPL01000029">
    <property type="protein sequence ID" value="KGN40866.1"/>
    <property type="molecule type" value="Genomic_DNA"/>
</dbReference>
<dbReference type="AlphaFoldDB" id="A0A0A0JZ88"/>
<evidence type="ECO:0008006" key="3">
    <source>
        <dbReference type="Google" id="ProtNLM"/>
    </source>
</evidence>
<protein>
    <recommendedName>
        <fullName evidence="3">Glycosyl transferase</fullName>
    </recommendedName>
</protein>
<dbReference type="STRING" id="1385519.N801_10795"/>
<keyword evidence="2" id="KW-1185">Reference proteome</keyword>
<accession>A0A0A0JZ88</accession>
<proteinExistence type="predicted"/>
<evidence type="ECO:0000313" key="1">
    <source>
        <dbReference type="EMBL" id="KGN40866.1"/>
    </source>
</evidence>
<comment type="caution">
    <text evidence="1">The sequence shown here is derived from an EMBL/GenBank/DDBJ whole genome shotgun (WGS) entry which is preliminary data.</text>
</comment>
<dbReference type="SUPFAM" id="SSF53448">
    <property type="entry name" value="Nucleotide-diphospho-sugar transferases"/>
    <property type="match status" value="1"/>
</dbReference>
<dbReference type="Gene3D" id="3.90.550.10">
    <property type="entry name" value="Spore Coat Polysaccharide Biosynthesis Protein SpsA, Chain A"/>
    <property type="match status" value="1"/>
</dbReference>
<evidence type="ECO:0000313" key="2">
    <source>
        <dbReference type="Proteomes" id="UP000030013"/>
    </source>
</evidence>
<gene>
    <name evidence="1" type="ORF">N801_10795</name>
</gene>
<dbReference type="Proteomes" id="UP000030013">
    <property type="component" value="Unassembled WGS sequence"/>
</dbReference>
<sequence>MDESYFMYHEDTDLSLRCHLAGLDVVLVPTALATHDHDFSRNARKMFLLERNRFLTVLADFPTHLLLRTLPVLVLLEPMYLLVAARDGWAVEKVRTWMWLLRHPRIIRDRRRRVQAQVRSPLALDDLLTPTVSQTQLEVPPAMALLNRVLALYWTLARPRARIAP</sequence>
<reference evidence="1 2" key="1">
    <citation type="submission" date="2013-08" db="EMBL/GenBank/DDBJ databases">
        <title>The genome sequence of Knoellia aerolata.</title>
        <authorList>
            <person name="Zhu W."/>
            <person name="Wang G."/>
        </authorList>
    </citation>
    <scope>NUCLEOTIDE SEQUENCE [LARGE SCALE GENOMIC DNA]</scope>
    <source>
        <strain evidence="1 2">DSM 18566</strain>
    </source>
</reference>
<name>A0A0A0JZ88_9MICO</name>
<dbReference type="InterPro" id="IPR029044">
    <property type="entry name" value="Nucleotide-diphossugar_trans"/>
</dbReference>
<dbReference type="eggNOG" id="COG1216">
    <property type="taxonomic scope" value="Bacteria"/>
</dbReference>
<organism evidence="1 2">
    <name type="scientific">Knoellia aerolata DSM 18566</name>
    <dbReference type="NCBI Taxonomy" id="1385519"/>
    <lineage>
        <taxon>Bacteria</taxon>
        <taxon>Bacillati</taxon>
        <taxon>Actinomycetota</taxon>
        <taxon>Actinomycetes</taxon>
        <taxon>Micrococcales</taxon>
        <taxon>Intrasporangiaceae</taxon>
        <taxon>Knoellia</taxon>
    </lineage>
</organism>